<proteinExistence type="predicted"/>
<keyword evidence="1" id="KW-0472">Membrane</keyword>
<evidence type="ECO:0000256" key="1">
    <source>
        <dbReference type="SAM" id="Phobius"/>
    </source>
</evidence>
<protein>
    <submittedName>
        <fullName evidence="2">Uncharacterized protein</fullName>
    </submittedName>
</protein>
<gene>
    <name evidence="2" type="ORF">MANES_05G115300</name>
</gene>
<sequence length="186" mass="20800">MVIDRPHSADPFCRPNTDMARNLKLWFLSKIYSRVYSLFSKTESPPSPTTLLTSVQQLEMVAGTDHHSLAAPTGVAWENIMVAFCLESALEIATLSIQSGSDSHFSLTIQLFSLVILLAFICLCFGKFAGKKYPVISTLLGENLSRFLVATAFVLAITVPFPLWLKYTSWTIYALLMLAIMIFNYF</sequence>
<organism evidence="2">
    <name type="scientific">Manihot esculenta</name>
    <name type="common">Cassava</name>
    <name type="synonym">Jatropha manihot</name>
    <dbReference type="NCBI Taxonomy" id="3983"/>
    <lineage>
        <taxon>Eukaryota</taxon>
        <taxon>Viridiplantae</taxon>
        <taxon>Streptophyta</taxon>
        <taxon>Embryophyta</taxon>
        <taxon>Tracheophyta</taxon>
        <taxon>Spermatophyta</taxon>
        <taxon>Magnoliopsida</taxon>
        <taxon>eudicotyledons</taxon>
        <taxon>Gunneridae</taxon>
        <taxon>Pentapetalae</taxon>
        <taxon>rosids</taxon>
        <taxon>fabids</taxon>
        <taxon>Malpighiales</taxon>
        <taxon>Euphorbiaceae</taxon>
        <taxon>Crotonoideae</taxon>
        <taxon>Manihoteae</taxon>
        <taxon>Manihot</taxon>
    </lineage>
</organism>
<keyword evidence="1" id="KW-0812">Transmembrane</keyword>
<evidence type="ECO:0000313" key="2">
    <source>
        <dbReference type="EMBL" id="OAY50188.1"/>
    </source>
</evidence>
<dbReference type="AlphaFoldDB" id="A0A2C9VVD2"/>
<feature type="transmembrane region" description="Helical" evidence="1">
    <location>
        <begin position="170"/>
        <end position="185"/>
    </location>
</feature>
<name>A0A2C9VVD2_MANES</name>
<accession>A0A2C9VVD2</accession>
<dbReference type="EMBL" id="CM004391">
    <property type="protein sequence ID" value="OAY50188.1"/>
    <property type="molecule type" value="Genomic_DNA"/>
</dbReference>
<dbReference type="PANTHER" id="PTHR34741:SF2">
    <property type="entry name" value="VESICLE TRANSPORT PROTEIN"/>
    <property type="match status" value="1"/>
</dbReference>
<feature type="transmembrane region" description="Helical" evidence="1">
    <location>
        <begin position="105"/>
        <end position="126"/>
    </location>
</feature>
<reference evidence="2" key="1">
    <citation type="submission" date="2016-02" db="EMBL/GenBank/DDBJ databases">
        <title>WGS assembly of Manihot esculenta.</title>
        <authorList>
            <person name="Bredeson J.V."/>
            <person name="Prochnik S.E."/>
            <person name="Lyons J.B."/>
            <person name="Schmutz J."/>
            <person name="Grimwood J."/>
            <person name="Vrebalov J."/>
            <person name="Bart R.S."/>
            <person name="Amuge T."/>
            <person name="Ferguson M.E."/>
            <person name="Green R."/>
            <person name="Putnam N."/>
            <person name="Stites J."/>
            <person name="Rounsley S."/>
            <person name="Rokhsar D.S."/>
        </authorList>
    </citation>
    <scope>NUCLEOTIDE SEQUENCE [LARGE SCALE GENOMIC DNA]</scope>
    <source>
        <tissue evidence="2">Leaf</tissue>
    </source>
</reference>
<keyword evidence="1" id="KW-1133">Transmembrane helix</keyword>
<feature type="transmembrane region" description="Helical" evidence="1">
    <location>
        <begin position="147"/>
        <end position="164"/>
    </location>
</feature>
<dbReference type="PANTHER" id="PTHR34741">
    <property type="entry name" value="IMAP FAMILY MEMBER 1, PUTATIVE-RELATED"/>
    <property type="match status" value="1"/>
</dbReference>